<reference evidence="2" key="1">
    <citation type="journal article" date="2023" name="G3 (Bethesda)">
        <title>Genome assembly and association tests identify interacting loci associated with vigor, precocity, and sex in interspecific pistachio rootstocks.</title>
        <authorList>
            <person name="Palmer W."/>
            <person name="Jacygrad E."/>
            <person name="Sagayaradj S."/>
            <person name="Cavanaugh K."/>
            <person name="Han R."/>
            <person name="Bertier L."/>
            <person name="Beede B."/>
            <person name="Kafkas S."/>
            <person name="Golino D."/>
            <person name="Preece J."/>
            <person name="Michelmore R."/>
        </authorList>
    </citation>
    <scope>NUCLEOTIDE SEQUENCE [LARGE SCALE GENOMIC DNA]</scope>
</reference>
<evidence type="ECO:0000313" key="2">
    <source>
        <dbReference type="Proteomes" id="UP001163603"/>
    </source>
</evidence>
<organism evidence="1 2">
    <name type="scientific">Pistacia integerrima</name>
    <dbReference type="NCBI Taxonomy" id="434235"/>
    <lineage>
        <taxon>Eukaryota</taxon>
        <taxon>Viridiplantae</taxon>
        <taxon>Streptophyta</taxon>
        <taxon>Embryophyta</taxon>
        <taxon>Tracheophyta</taxon>
        <taxon>Spermatophyta</taxon>
        <taxon>Magnoliopsida</taxon>
        <taxon>eudicotyledons</taxon>
        <taxon>Gunneridae</taxon>
        <taxon>Pentapetalae</taxon>
        <taxon>rosids</taxon>
        <taxon>malvids</taxon>
        <taxon>Sapindales</taxon>
        <taxon>Anacardiaceae</taxon>
        <taxon>Pistacia</taxon>
    </lineage>
</organism>
<sequence>MIVQSSFDFIALCFNDMHQFEIHFTFPLFLILLNGIVVSSLAVFLTRILLVENMNSLMAELMNVTAKERFFLEQCKDFSSTLAAMQVKNCSLRTHILQLNRVRTTRSLTTRV</sequence>
<keyword evidence="2" id="KW-1185">Reference proteome</keyword>
<evidence type="ECO:0000313" key="1">
    <source>
        <dbReference type="EMBL" id="KAJ0010967.1"/>
    </source>
</evidence>
<name>A0ACC0X5N6_9ROSI</name>
<gene>
    <name evidence="1" type="ORF">Pint_33807</name>
</gene>
<protein>
    <submittedName>
        <fullName evidence="1">Uncharacterized protein</fullName>
    </submittedName>
</protein>
<dbReference type="EMBL" id="CM047749">
    <property type="protein sequence ID" value="KAJ0010967.1"/>
    <property type="molecule type" value="Genomic_DNA"/>
</dbReference>
<dbReference type="Proteomes" id="UP001163603">
    <property type="component" value="Chromosome 14"/>
</dbReference>
<accession>A0ACC0X5N6</accession>
<proteinExistence type="predicted"/>
<comment type="caution">
    <text evidence="1">The sequence shown here is derived from an EMBL/GenBank/DDBJ whole genome shotgun (WGS) entry which is preliminary data.</text>
</comment>